<keyword evidence="3 8" id="KW-0813">Transport</keyword>
<evidence type="ECO:0000256" key="2">
    <source>
        <dbReference type="ARBA" id="ARBA00009904"/>
    </source>
</evidence>
<evidence type="ECO:0000256" key="3">
    <source>
        <dbReference type="ARBA" id="ARBA00022448"/>
    </source>
</evidence>
<keyword evidence="5" id="KW-1133">Transmembrane helix</keyword>
<name>A0ABQ9WVE1_9EUKA</name>
<protein>
    <recommendedName>
        <fullName evidence="8">V-type proton ATPase subunit a</fullName>
    </recommendedName>
</protein>
<proteinExistence type="inferred from homology"/>
<accession>A0ABQ9WVE1</accession>
<sequence length="256" mass="28647">MATWNPRRSYSTRRHRFPQHPTDTAQLFHPVIVRLISDDRRCPCGSVWMPTLCRDNITCQHSIHALSTSPPSPHRAQNLGLHIWFLSSEFGEEEKQKERYGTLTPTSLATSTTEAEEGKAGGEGDGDGDERSGREWEEQEPAFDSGLFVHLVIDTIEYVLGCVSNTASYLRLWALSLAHSQLSEVFFDYLSILVARKVPVFGSVIGMPALIGATAAVLCGMEGLSAFLHCLRLHWVEFMNKFYVGEGREWGGYLTL</sequence>
<dbReference type="InterPro" id="IPR002490">
    <property type="entry name" value="V-ATPase_116kDa_su"/>
</dbReference>
<dbReference type="PANTHER" id="PTHR11629:SF63">
    <property type="entry name" value="V-TYPE PROTON ATPASE SUBUNIT A"/>
    <property type="match status" value="1"/>
</dbReference>
<feature type="region of interest" description="Disordered" evidence="9">
    <location>
        <begin position="96"/>
        <end position="136"/>
    </location>
</feature>
<organism evidence="10 11">
    <name type="scientific">Blattamonas nauphoetae</name>
    <dbReference type="NCBI Taxonomy" id="2049346"/>
    <lineage>
        <taxon>Eukaryota</taxon>
        <taxon>Metamonada</taxon>
        <taxon>Preaxostyla</taxon>
        <taxon>Oxymonadida</taxon>
        <taxon>Blattamonas</taxon>
    </lineage>
</organism>
<comment type="function">
    <text evidence="8">Essential component of the vacuolar proton pump (V-ATPase), a multimeric enzyme that catalyzes the translocation of protons across the membranes. Required for assembly and activity of the V-ATPase.</text>
</comment>
<reference evidence="10 11" key="1">
    <citation type="journal article" date="2022" name="bioRxiv">
        <title>Genomics of Preaxostyla Flagellates Illuminates Evolutionary Transitions and the Path Towards Mitochondrial Loss.</title>
        <authorList>
            <person name="Novak L.V.F."/>
            <person name="Treitli S.C."/>
            <person name="Pyrih J."/>
            <person name="Halakuc P."/>
            <person name="Pipaliya S.V."/>
            <person name="Vacek V."/>
            <person name="Brzon O."/>
            <person name="Soukal P."/>
            <person name="Eme L."/>
            <person name="Dacks J.B."/>
            <person name="Karnkowska A."/>
            <person name="Elias M."/>
            <person name="Hampl V."/>
        </authorList>
    </citation>
    <scope>NUCLEOTIDE SEQUENCE [LARGE SCALE GENOMIC DNA]</scope>
    <source>
        <strain evidence="10">NAU3</strain>
        <tissue evidence="10">Gut</tissue>
    </source>
</reference>
<keyword evidence="7" id="KW-0472">Membrane</keyword>
<evidence type="ECO:0000256" key="1">
    <source>
        <dbReference type="ARBA" id="ARBA00004141"/>
    </source>
</evidence>
<dbReference type="Pfam" id="PF01496">
    <property type="entry name" value="V_ATPase_I"/>
    <property type="match status" value="1"/>
</dbReference>
<dbReference type="PANTHER" id="PTHR11629">
    <property type="entry name" value="VACUOLAR PROTON ATPASES"/>
    <property type="match status" value="1"/>
</dbReference>
<keyword evidence="6 8" id="KW-0406">Ion transport</keyword>
<evidence type="ECO:0000256" key="8">
    <source>
        <dbReference type="RuleBase" id="RU361189"/>
    </source>
</evidence>
<keyword evidence="11" id="KW-1185">Reference proteome</keyword>
<comment type="similarity">
    <text evidence="2 8">Belongs to the V-ATPase 116 kDa subunit family.</text>
</comment>
<evidence type="ECO:0000256" key="7">
    <source>
        <dbReference type="ARBA" id="ARBA00023136"/>
    </source>
</evidence>
<dbReference type="Proteomes" id="UP001281761">
    <property type="component" value="Unassembled WGS sequence"/>
</dbReference>
<evidence type="ECO:0000256" key="4">
    <source>
        <dbReference type="ARBA" id="ARBA00022692"/>
    </source>
</evidence>
<evidence type="ECO:0000313" key="10">
    <source>
        <dbReference type="EMBL" id="KAK2943462.1"/>
    </source>
</evidence>
<feature type="compositionally biased region" description="Low complexity" evidence="9">
    <location>
        <begin position="102"/>
        <end position="113"/>
    </location>
</feature>
<keyword evidence="8" id="KW-0375">Hydrogen ion transport</keyword>
<evidence type="ECO:0000313" key="11">
    <source>
        <dbReference type="Proteomes" id="UP001281761"/>
    </source>
</evidence>
<comment type="caution">
    <text evidence="10">The sequence shown here is derived from an EMBL/GenBank/DDBJ whole genome shotgun (WGS) entry which is preliminary data.</text>
</comment>
<gene>
    <name evidence="10" type="ORF">BLNAU_21645</name>
</gene>
<comment type="subcellular location">
    <subcellularLocation>
        <location evidence="1">Membrane</location>
        <topology evidence="1">Multi-pass membrane protein</topology>
    </subcellularLocation>
</comment>
<evidence type="ECO:0000256" key="5">
    <source>
        <dbReference type="ARBA" id="ARBA00022989"/>
    </source>
</evidence>
<dbReference type="EMBL" id="JARBJD010000346">
    <property type="protein sequence ID" value="KAK2943462.1"/>
    <property type="molecule type" value="Genomic_DNA"/>
</dbReference>
<keyword evidence="4" id="KW-0812">Transmembrane</keyword>
<evidence type="ECO:0000256" key="9">
    <source>
        <dbReference type="SAM" id="MobiDB-lite"/>
    </source>
</evidence>
<evidence type="ECO:0000256" key="6">
    <source>
        <dbReference type="ARBA" id="ARBA00023065"/>
    </source>
</evidence>